<dbReference type="Proteomes" id="UP000183200">
    <property type="component" value="Unassembled WGS sequence"/>
</dbReference>
<evidence type="ECO:0000256" key="1">
    <source>
        <dbReference type="ARBA" id="ARBA00023015"/>
    </source>
</evidence>
<organism evidence="5 6">
    <name type="scientific">Pedobacter steynii</name>
    <dbReference type="NCBI Taxonomy" id="430522"/>
    <lineage>
        <taxon>Bacteria</taxon>
        <taxon>Pseudomonadati</taxon>
        <taxon>Bacteroidota</taxon>
        <taxon>Sphingobacteriia</taxon>
        <taxon>Sphingobacteriales</taxon>
        <taxon>Sphingobacteriaceae</taxon>
        <taxon>Pedobacter</taxon>
    </lineage>
</organism>
<dbReference type="Pfam" id="PF12833">
    <property type="entry name" value="HTH_18"/>
    <property type="match status" value="1"/>
</dbReference>
<protein>
    <submittedName>
        <fullName evidence="5">Helix-turn-helix domain-containing protein</fullName>
    </submittedName>
</protein>
<dbReference type="PANTHER" id="PTHR43280">
    <property type="entry name" value="ARAC-FAMILY TRANSCRIPTIONAL REGULATOR"/>
    <property type="match status" value="1"/>
</dbReference>
<dbReference type="InterPro" id="IPR009057">
    <property type="entry name" value="Homeodomain-like_sf"/>
</dbReference>
<dbReference type="GO" id="GO:0043565">
    <property type="term" value="F:sequence-specific DNA binding"/>
    <property type="evidence" value="ECO:0007669"/>
    <property type="project" value="InterPro"/>
</dbReference>
<dbReference type="PROSITE" id="PS01124">
    <property type="entry name" value="HTH_ARAC_FAMILY_2"/>
    <property type="match status" value="1"/>
</dbReference>
<accession>A0A1G9NAR2</accession>
<name>A0A1G9NAR2_9SPHI</name>
<keyword evidence="1" id="KW-0805">Transcription regulation</keyword>
<keyword evidence="6" id="KW-1185">Reference proteome</keyword>
<feature type="domain" description="HTH araC/xylS-type" evidence="4">
    <location>
        <begin position="221"/>
        <end position="327"/>
    </location>
</feature>
<evidence type="ECO:0000256" key="2">
    <source>
        <dbReference type="ARBA" id="ARBA00023125"/>
    </source>
</evidence>
<dbReference type="InterPro" id="IPR018060">
    <property type="entry name" value="HTH_AraC"/>
</dbReference>
<dbReference type="PANTHER" id="PTHR43280:SF32">
    <property type="entry name" value="TRANSCRIPTIONAL REGULATORY PROTEIN"/>
    <property type="match status" value="1"/>
</dbReference>
<dbReference type="Gene3D" id="1.10.10.60">
    <property type="entry name" value="Homeodomain-like"/>
    <property type="match status" value="1"/>
</dbReference>
<reference evidence="6" key="1">
    <citation type="submission" date="2016-10" db="EMBL/GenBank/DDBJ databases">
        <authorList>
            <person name="Varghese N."/>
            <person name="Submissions S."/>
        </authorList>
    </citation>
    <scope>NUCLEOTIDE SEQUENCE [LARGE SCALE GENOMIC DNA]</scope>
    <source>
        <strain evidence="6">DSM 19110</strain>
    </source>
</reference>
<evidence type="ECO:0000313" key="5">
    <source>
        <dbReference type="EMBL" id="SDL83483.1"/>
    </source>
</evidence>
<dbReference type="SMART" id="SM00342">
    <property type="entry name" value="HTH_ARAC"/>
    <property type="match status" value="1"/>
</dbReference>
<evidence type="ECO:0000259" key="4">
    <source>
        <dbReference type="PROSITE" id="PS01124"/>
    </source>
</evidence>
<keyword evidence="2" id="KW-0238">DNA-binding</keyword>
<dbReference type="EMBL" id="FNGY01000002">
    <property type="protein sequence ID" value="SDL83483.1"/>
    <property type="molecule type" value="Genomic_DNA"/>
</dbReference>
<sequence length="328" mass="38081">MILLNTFLYRFDEIRIAGRYKCVILLIMDKQETLIHYYQTTNRELPFDLLRSNGTTSHFNVLKRDHCSVSIPFNRKDYYKICLTTGHAVLNTENGDLDVNQPALFFSNPSLKFGWENVSEQQGGYVCLFNEQYLCTELKRELDTLYASFQSSPYPFILLTETQFEAYLHYFQLMHTEYHQDFEHKNKMIETALKLIIYSSIKIQSDACPSVKTAQPNRLVNRFLDLLDNQFPIDAPGTALSLKTPADFAKQLYVHVNHLNSSVKSYTGKPTSKIIQEKIIKEAKNLLRYTNWGIAEISYSLGFEHPQNFNNFFKKQVGESPRSFKSAL</sequence>
<keyword evidence="3" id="KW-0804">Transcription</keyword>
<dbReference type="SUPFAM" id="SSF46689">
    <property type="entry name" value="Homeodomain-like"/>
    <property type="match status" value="1"/>
</dbReference>
<evidence type="ECO:0000313" key="6">
    <source>
        <dbReference type="Proteomes" id="UP000183200"/>
    </source>
</evidence>
<proteinExistence type="predicted"/>
<dbReference type="GO" id="GO:0003700">
    <property type="term" value="F:DNA-binding transcription factor activity"/>
    <property type="evidence" value="ECO:0007669"/>
    <property type="project" value="InterPro"/>
</dbReference>
<dbReference type="AlphaFoldDB" id="A0A1G9NAR2"/>
<gene>
    <name evidence="5" type="ORF">SAMN05421820_102266</name>
</gene>
<evidence type="ECO:0000256" key="3">
    <source>
        <dbReference type="ARBA" id="ARBA00023163"/>
    </source>
</evidence>